<keyword evidence="2" id="KW-1185">Reference proteome</keyword>
<dbReference type="Proteomes" id="UP000324222">
    <property type="component" value="Unassembled WGS sequence"/>
</dbReference>
<organism evidence="1 2">
    <name type="scientific">Portunus trituberculatus</name>
    <name type="common">Swimming crab</name>
    <name type="synonym">Neptunus trituberculatus</name>
    <dbReference type="NCBI Taxonomy" id="210409"/>
    <lineage>
        <taxon>Eukaryota</taxon>
        <taxon>Metazoa</taxon>
        <taxon>Ecdysozoa</taxon>
        <taxon>Arthropoda</taxon>
        <taxon>Crustacea</taxon>
        <taxon>Multicrustacea</taxon>
        <taxon>Malacostraca</taxon>
        <taxon>Eumalacostraca</taxon>
        <taxon>Eucarida</taxon>
        <taxon>Decapoda</taxon>
        <taxon>Pleocyemata</taxon>
        <taxon>Brachyura</taxon>
        <taxon>Eubrachyura</taxon>
        <taxon>Portunoidea</taxon>
        <taxon>Portunidae</taxon>
        <taxon>Portuninae</taxon>
        <taxon>Portunus</taxon>
    </lineage>
</organism>
<dbReference type="EMBL" id="VSRR010000829">
    <property type="protein sequence ID" value="MPC20048.1"/>
    <property type="molecule type" value="Genomic_DNA"/>
</dbReference>
<evidence type="ECO:0000313" key="2">
    <source>
        <dbReference type="Proteomes" id="UP000324222"/>
    </source>
</evidence>
<gene>
    <name evidence="1" type="ORF">E2C01_012978</name>
</gene>
<sequence length="33" mass="3534">MPLTILYIVIRSPLPFPSGALHMLGPLFPAPSS</sequence>
<proteinExistence type="predicted"/>
<comment type="caution">
    <text evidence="1">The sequence shown here is derived from an EMBL/GenBank/DDBJ whole genome shotgun (WGS) entry which is preliminary data.</text>
</comment>
<reference evidence="1 2" key="1">
    <citation type="submission" date="2019-05" db="EMBL/GenBank/DDBJ databases">
        <title>Another draft genome of Portunus trituberculatus and its Hox gene families provides insights of decapod evolution.</title>
        <authorList>
            <person name="Jeong J.-H."/>
            <person name="Song I."/>
            <person name="Kim S."/>
            <person name="Choi T."/>
            <person name="Kim D."/>
            <person name="Ryu S."/>
            <person name="Kim W."/>
        </authorList>
    </citation>
    <scope>NUCLEOTIDE SEQUENCE [LARGE SCALE GENOMIC DNA]</scope>
    <source>
        <tissue evidence="1">Muscle</tissue>
    </source>
</reference>
<protein>
    <submittedName>
        <fullName evidence="1">Uncharacterized protein</fullName>
    </submittedName>
</protein>
<name>A0A5B7DFF7_PORTR</name>
<evidence type="ECO:0000313" key="1">
    <source>
        <dbReference type="EMBL" id="MPC20048.1"/>
    </source>
</evidence>
<dbReference type="AlphaFoldDB" id="A0A5B7DFF7"/>
<accession>A0A5B7DFF7</accession>